<dbReference type="AlphaFoldDB" id="A0A6M4H7C9"/>
<evidence type="ECO:0000313" key="3">
    <source>
        <dbReference type="Proteomes" id="UP000503096"/>
    </source>
</evidence>
<accession>A0A6M4H7C9</accession>
<dbReference type="EMBL" id="CP053073">
    <property type="protein sequence ID" value="QJR15541.1"/>
    <property type="molecule type" value="Genomic_DNA"/>
</dbReference>
<dbReference type="KEGG" id="upl:DSM104440_02362"/>
<evidence type="ECO:0000313" key="2">
    <source>
        <dbReference type="EMBL" id="QJR15541.1"/>
    </source>
</evidence>
<proteinExistence type="predicted"/>
<feature type="domain" description="Glycosyltransferase 2-like" evidence="1">
    <location>
        <begin position="9"/>
        <end position="167"/>
    </location>
</feature>
<dbReference type="InParanoid" id="A0A6M4H7C9"/>
<evidence type="ECO:0000259" key="1">
    <source>
        <dbReference type="Pfam" id="PF00535"/>
    </source>
</evidence>
<dbReference type="InterPro" id="IPR001173">
    <property type="entry name" value="Glyco_trans_2-like"/>
</dbReference>
<dbReference type="Gene3D" id="3.90.550.10">
    <property type="entry name" value="Spore Coat Polysaccharide Biosynthesis Protein SpsA, Chain A"/>
    <property type="match status" value="1"/>
</dbReference>
<name>A0A6M4H7C9_9PROT</name>
<dbReference type="Pfam" id="PF00535">
    <property type="entry name" value="Glycos_transf_2"/>
    <property type="match status" value="1"/>
</dbReference>
<reference evidence="2 3" key="1">
    <citation type="submission" date="2020-04" db="EMBL/GenBank/DDBJ databases">
        <title>Usitatibacter rugosus gen. nov., sp. nov. and Usitatibacter palustris sp. nov., novel members of Usitatibacteraceae fam. nov. within the order Nitrosomonadales isolated from soil.</title>
        <authorList>
            <person name="Huber K.J."/>
            <person name="Neumann-Schaal M."/>
            <person name="Geppert A."/>
            <person name="Luckner M."/>
            <person name="Wanner G."/>
            <person name="Overmann J."/>
        </authorList>
    </citation>
    <scope>NUCLEOTIDE SEQUENCE [LARGE SCALE GENOMIC DNA]</scope>
    <source>
        <strain evidence="2 3">Swamp67</strain>
    </source>
</reference>
<keyword evidence="3" id="KW-1185">Reference proteome</keyword>
<organism evidence="2 3">
    <name type="scientific">Usitatibacter palustris</name>
    <dbReference type="NCBI Taxonomy" id="2732487"/>
    <lineage>
        <taxon>Bacteria</taxon>
        <taxon>Pseudomonadati</taxon>
        <taxon>Pseudomonadota</taxon>
        <taxon>Betaproteobacteria</taxon>
        <taxon>Nitrosomonadales</taxon>
        <taxon>Usitatibacteraceae</taxon>
        <taxon>Usitatibacter</taxon>
    </lineage>
</organism>
<dbReference type="PANTHER" id="PTHR48090">
    <property type="entry name" value="UNDECAPRENYL-PHOSPHATE 4-DEOXY-4-FORMAMIDO-L-ARABINOSE TRANSFERASE-RELATED"/>
    <property type="match status" value="1"/>
</dbReference>
<dbReference type="PANTHER" id="PTHR48090:SF7">
    <property type="entry name" value="RFBJ PROTEIN"/>
    <property type="match status" value="1"/>
</dbReference>
<dbReference type="InterPro" id="IPR050256">
    <property type="entry name" value="Glycosyltransferase_2"/>
</dbReference>
<dbReference type="InterPro" id="IPR029044">
    <property type="entry name" value="Nucleotide-diphossugar_trans"/>
</dbReference>
<dbReference type="CDD" id="cd04179">
    <property type="entry name" value="DPM_DPG-synthase_like"/>
    <property type="match status" value="1"/>
</dbReference>
<protein>
    <recommendedName>
        <fullName evidence="1">Glycosyltransferase 2-like domain-containing protein</fullName>
    </recommendedName>
</protein>
<dbReference type="SUPFAM" id="SSF53448">
    <property type="entry name" value="Nucleotide-diphospho-sugar transferases"/>
    <property type="match status" value="1"/>
</dbReference>
<dbReference type="RefSeq" id="WP_171162906.1">
    <property type="nucleotide sequence ID" value="NZ_CP053073.1"/>
</dbReference>
<gene>
    <name evidence="2" type="ORF">DSM104440_02362</name>
</gene>
<dbReference type="Proteomes" id="UP000503096">
    <property type="component" value="Chromosome"/>
</dbReference>
<sequence length="253" mass="27844">MLNGKRVAIVMPAYRAERTLRQTVEAIPREVADDLILVDDASPDNTAEVARSLGLHTVIHEANRGYGGNQKTCYREAIARGADIVVMLHPDYQYEPRLATAMASMIASGVYDVVLGSRILGGTALRGGMPAWKYVANRLLTAIENLALGSKLSEFHTGYRAYSREALLKLPLLANSEDFVFDNQVIAQSVALGLRIGEISCPTSYHDDASSISFRRSVKYGFGVLGTSATFLAWRLGLAKPRIFDDREEHRLK</sequence>